<sequence length="480" mass="49730">MTRIDTIAQCIACAPSPAAMEDGGPALSVHLLDTVGAWIAGRASGEGVQLAQLKERDARLPAVFDGSVLDAIALATATARLTEVDDIHMASCTTPGAVAILSALALAADAASGPLNASDSGRLAASIHAGYEVMTCLGEALSGPEILHNGIWPTLLLAPVTTAAVASKLLGLDVERTANALAIALTASNGRPGGSASAGVAAGPGTSARWLLLGMAARTGCAAALSAARGFSGDRTLLDGSAPAALHGIAFAPQFMEGFFRQGSAVQRTSIKPYCIAKHNVAAVQALKQMLQEGIAHASLSRIRVKLPPAHARMVGHHDIETSRLSRITSCAYNIALAGVSPQHLLDIQRQEPVRSAGMSLLARKVEVVADEQLQSLTPQAYPATVELFIGEEKVACKTVVDAWGDPTLPFDMVAAQSKFRRLTEGVIDDQVAAQVETLCSGLFDSATAPQALWGVLTGIDKAHRQRPVSHIPSDAPTRL</sequence>
<evidence type="ECO:0000313" key="4">
    <source>
        <dbReference type="EMBL" id="MDP9901934.1"/>
    </source>
</evidence>
<dbReference type="Proteomes" id="UP001226867">
    <property type="component" value="Unassembled WGS sequence"/>
</dbReference>
<feature type="domain" description="MmgE/PrpD N-terminal" evidence="2">
    <location>
        <begin position="30"/>
        <end position="241"/>
    </location>
</feature>
<dbReference type="Pfam" id="PF19305">
    <property type="entry name" value="MmgE_PrpD_C"/>
    <property type="match status" value="1"/>
</dbReference>
<dbReference type="InterPro" id="IPR045336">
    <property type="entry name" value="MmgE_PrpD_N"/>
</dbReference>
<evidence type="ECO:0000259" key="2">
    <source>
        <dbReference type="Pfam" id="PF03972"/>
    </source>
</evidence>
<dbReference type="InterPro" id="IPR042183">
    <property type="entry name" value="MmgE/PrpD_sf_1"/>
</dbReference>
<dbReference type="InterPro" id="IPR005656">
    <property type="entry name" value="MmgE_PrpD"/>
</dbReference>
<comment type="similarity">
    <text evidence="1">Belongs to the PrpD family.</text>
</comment>
<reference evidence="4 5" key="1">
    <citation type="submission" date="2023-07" db="EMBL/GenBank/DDBJ databases">
        <title>Sorghum-associated microbial communities from plants grown in Nebraska, USA.</title>
        <authorList>
            <person name="Schachtman D."/>
        </authorList>
    </citation>
    <scope>NUCLEOTIDE SEQUENCE [LARGE SCALE GENOMIC DNA]</scope>
    <source>
        <strain evidence="4 5">DS1607</strain>
    </source>
</reference>
<gene>
    <name evidence="4" type="ORF">J2W36_004206</name>
</gene>
<evidence type="ECO:0000313" key="5">
    <source>
        <dbReference type="Proteomes" id="UP001226867"/>
    </source>
</evidence>
<evidence type="ECO:0000256" key="1">
    <source>
        <dbReference type="ARBA" id="ARBA00006174"/>
    </source>
</evidence>
<dbReference type="InterPro" id="IPR036148">
    <property type="entry name" value="MmgE/PrpD_sf"/>
</dbReference>
<dbReference type="InterPro" id="IPR045337">
    <property type="entry name" value="MmgE_PrpD_C"/>
</dbReference>
<keyword evidence="5" id="KW-1185">Reference proteome</keyword>
<dbReference type="Gene3D" id="1.10.4100.10">
    <property type="entry name" value="2-methylcitrate dehydratase PrpD"/>
    <property type="match status" value="1"/>
</dbReference>
<protein>
    <submittedName>
        <fullName evidence="4">2-methylcitrate dehydratase PrpD</fullName>
    </submittedName>
</protein>
<dbReference type="PANTHER" id="PTHR16943:SF8">
    <property type="entry name" value="2-METHYLCITRATE DEHYDRATASE"/>
    <property type="match status" value="1"/>
</dbReference>
<accession>A0ABT9SC76</accession>
<dbReference type="PANTHER" id="PTHR16943">
    <property type="entry name" value="2-METHYLCITRATE DEHYDRATASE-RELATED"/>
    <property type="match status" value="1"/>
</dbReference>
<comment type="caution">
    <text evidence="4">The sequence shown here is derived from an EMBL/GenBank/DDBJ whole genome shotgun (WGS) entry which is preliminary data.</text>
</comment>
<dbReference type="EMBL" id="JAUSRO010000015">
    <property type="protein sequence ID" value="MDP9901934.1"/>
    <property type="molecule type" value="Genomic_DNA"/>
</dbReference>
<feature type="domain" description="MmgE/PrpD C-terminal" evidence="3">
    <location>
        <begin position="279"/>
        <end position="433"/>
    </location>
</feature>
<proteinExistence type="inferred from homology"/>
<dbReference type="InterPro" id="IPR042188">
    <property type="entry name" value="MmgE/PrpD_sf_2"/>
</dbReference>
<dbReference type="Pfam" id="PF03972">
    <property type="entry name" value="MmgE_PrpD_N"/>
    <property type="match status" value="1"/>
</dbReference>
<evidence type="ECO:0000259" key="3">
    <source>
        <dbReference type="Pfam" id="PF19305"/>
    </source>
</evidence>
<dbReference type="Gene3D" id="3.30.1330.120">
    <property type="entry name" value="2-methylcitrate dehydratase PrpD"/>
    <property type="match status" value="1"/>
</dbReference>
<dbReference type="RefSeq" id="WP_307691699.1">
    <property type="nucleotide sequence ID" value="NZ_JAUSRO010000015.1"/>
</dbReference>
<dbReference type="SUPFAM" id="SSF103378">
    <property type="entry name" value="2-methylcitrate dehydratase PrpD"/>
    <property type="match status" value="1"/>
</dbReference>
<name>A0ABT9SC76_9BURK</name>
<organism evidence="4 5">
    <name type="scientific">Variovorax ginsengisoli</name>
    <dbReference type="NCBI Taxonomy" id="363844"/>
    <lineage>
        <taxon>Bacteria</taxon>
        <taxon>Pseudomonadati</taxon>
        <taxon>Pseudomonadota</taxon>
        <taxon>Betaproteobacteria</taxon>
        <taxon>Burkholderiales</taxon>
        <taxon>Comamonadaceae</taxon>
        <taxon>Variovorax</taxon>
    </lineage>
</organism>